<sequence>MNRGEVWWADVPGDKVRPVLVLTRQRFTSRLTSLLVAPVTTTVRGIPTEVALDRDDGLPRPCAANFDNVFTLGRARFTSRITRLQDERLTEVCRAYRFATGC</sequence>
<evidence type="ECO:0008006" key="5">
    <source>
        <dbReference type="Google" id="ProtNLM"/>
    </source>
</evidence>
<dbReference type="InterPro" id="IPR011067">
    <property type="entry name" value="Plasmid_toxin/cell-grow_inhib"/>
</dbReference>
<dbReference type="SUPFAM" id="SSF50118">
    <property type="entry name" value="Cell growth inhibitor/plasmid maintenance toxic component"/>
    <property type="match status" value="1"/>
</dbReference>
<comment type="similarity">
    <text evidence="1">Belongs to the PemK/MazF family.</text>
</comment>
<keyword evidence="2" id="KW-1277">Toxin-antitoxin system</keyword>
<dbReference type="Pfam" id="PF02452">
    <property type="entry name" value="PemK_toxin"/>
    <property type="match status" value="1"/>
</dbReference>
<dbReference type="InterPro" id="IPR003477">
    <property type="entry name" value="PemK-like"/>
</dbReference>
<accession>A0ABX3RSU9</accession>
<dbReference type="Proteomes" id="UP000192693">
    <property type="component" value="Unassembled WGS sequence"/>
</dbReference>
<evidence type="ECO:0000256" key="2">
    <source>
        <dbReference type="ARBA" id="ARBA00022649"/>
    </source>
</evidence>
<proteinExistence type="inferred from homology"/>
<keyword evidence="4" id="KW-1185">Reference proteome</keyword>
<gene>
    <name evidence="3" type="ORF">BST10_11065</name>
</gene>
<organism evidence="3 4">
    <name type="scientific">Mycolicibacter algericus DSM 45454</name>
    <dbReference type="NCBI Taxonomy" id="723879"/>
    <lineage>
        <taxon>Bacteria</taxon>
        <taxon>Bacillati</taxon>
        <taxon>Actinomycetota</taxon>
        <taxon>Actinomycetes</taxon>
        <taxon>Mycobacteriales</taxon>
        <taxon>Mycobacteriaceae</taxon>
        <taxon>Mycolicibacter</taxon>
    </lineage>
</organism>
<dbReference type="EMBL" id="MVHC01000009">
    <property type="protein sequence ID" value="OQZ96783.1"/>
    <property type="molecule type" value="Genomic_DNA"/>
</dbReference>
<evidence type="ECO:0000313" key="3">
    <source>
        <dbReference type="EMBL" id="OQZ96783.1"/>
    </source>
</evidence>
<comment type="caution">
    <text evidence="3">The sequence shown here is derived from an EMBL/GenBank/DDBJ whole genome shotgun (WGS) entry which is preliminary data.</text>
</comment>
<protein>
    <recommendedName>
        <fullName evidence="5">Type II toxin-antitoxin system PemK/MazF family toxin</fullName>
    </recommendedName>
</protein>
<evidence type="ECO:0000256" key="1">
    <source>
        <dbReference type="ARBA" id="ARBA00007521"/>
    </source>
</evidence>
<name>A0ABX3RSU9_MYCAL</name>
<reference evidence="3 4" key="1">
    <citation type="submission" date="2016-12" db="EMBL/GenBank/DDBJ databases">
        <title>The new phylogeny of genus Mycobacterium.</title>
        <authorList>
            <person name="Tortoli E."/>
            <person name="Trovato A."/>
            <person name="Cirillo D.M."/>
        </authorList>
    </citation>
    <scope>NUCLEOTIDE SEQUENCE [LARGE SCALE GENOMIC DNA]</scope>
    <source>
        <strain evidence="3 4">DSM 45454</strain>
    </source>
</reference>
<dbReference type="PANTHER" id="PTHR33988:SF2">
    <property type="entry name" value="ENDORIBONUCLEASE MAZF"/>
    <property type="match status" value="1"/>
</dbReference>
<evidence type="ECO:0000313" key="4">
    <source>
        <dbReference type="Proteomes" id="UP000192693"/>
    </source>
</evidence>
<dbReference type="Gene3D" id="2.30.30.110">
    <property type="match status" value="1"/>
</dbReference>
<dbReference type="PANTHER" id="PTHR33988">
    <property type="entry name" value="ENDORIBONUCLEASE MAZF-RELATED"/>
    <property type="match status" value="1"/>
</dbReference>